<keyword evidence="2" id="KW-1185">Reference proteome</keyword>
<evidence type="ECO:0000313" key="1">
    <source>
        <dbReference type="EMBL" id="KAF8893199.1"/>
    </source>
</evidence>
<dbReference type="Proteomes" id="UP000724874">
    <property type="component" value="Unassembled WGS sequence"/>
</dbReference>
<reference evidence="1" key="1">
    <citation type="submission" date="2020-11" db="EMBL/GenBank/DDBJ databases">
        <authorList>
            <consortium name="DOE Joint Genome Institute"/>
            <person name="Ahrendt S."/>
            <person name="Riley R."/>
            <person name="Andreopoulos W."/>
            <person name="LaButti K."/>
            <person name="Pangilinan J."/>
            <person name="Ruiz-duenas F.J."/>
            <person name="Barrasa J.M."/>
            <person name="Sanchez-Garcia M."/>
            <person name="Camarero S."/>
            <person name="Miyauchi S."/>
            <person name="Serrano A."/>
            <person name="Linde D."/>
            <person name="Babiker R."/>
            <person name="Drula E."/>
            <person name="Ayuso-Fernandez I."/>
            <person name="Pacheco R."/>
            <person name="Padilla G."/>
            <person name="Ferreira P."/>
            <person name="Barriuso J."/>
            <person name="Kellner H."/>
            <person name="Castanera R."/>
            <person name="Alfaro M."/>
            <person name="Ramirez L."/>
            <person name="Pisabarro A.G."/>
            <person name="Kuo A."/>
            <person name="Tritt A."/>
            <person name="Lipzen A."/>
            <person name="He G."/>
            <person name="Yan M."/>
            <person name="Ng V."/>
            <person name="Cullen D."/>
            <person name="Martin F."/>
            <person name="Rosso M.-N."/>
            <person name="Henrissat B."/>
            <person name="Hibbett D."/>
            <person name="Martinez A.T."/>
            <person name="Grigoriev I.V."/>
        </authorList>
    </citation>
    <scope>NUCLEOTIDE SEQUENCE</scope>
    <source>
        <strain evidence="1">AH 44721</strain>
    </source>
</reference>
<protein>
    <recommendedName>
        <fullName evidence="3">Alpha/beta hydrolase fold-3 domain-containing protein</fullName>
    </recommendedName>
</protein>
<accession>A0A9P5NJM5</accession>
<organism evidence="1 2">
    <name type="scientific">Gymnopilus junonius</name>
    <name type="common">Spectacular rustgill mushroom</name>
    <name type="synonym">Gymnopilus spectabilis subsp. junonius</name>
    <dbReference type="NCBI Taxonomy" id="109634"/>
    <lineage>
        <taxon>Eukaryota</taxon>
        <taxon>Fungi</taxon>
        <taxon>Dikarya</taxon>
        <taxon>Basidiomycota</taxon>
        <taxon>Agaricomycotina</taxon>
        <taxon>Agaricomycetes</taxon>
        <taxon>Agaricomycetidae</taxon>
        <taxon>Agaricales</taxon>
        <taxon>Agaricineae</taxon>
        <taxon>Hymenogastraceae</taxon>
        <taxon>Gymnopilus</taxon>
    </lineage>
</organism>
<name>A0A9P5NJM5_GYMJU</name>
<sequence length="115" mass="12676">MGSSSSMKRHVAFDCVEPIIASGYTLRALLGNLPESQAPKNVWVAPGSVELDHKPVVLKKRLVEDLGSGNVAWVESPDGTHDFLTISWFELERTEAYKEVAKWVGDEVWPAGQVL</sequence>
<dbReference type="EMBL" id="JADNYJ010000067">
    <property type="protein sequence ID" value="KAF8893199.1"/>
    <property type="molecule type" value="Genomic_DNA"/>
</dbReference>
<comment type="caution">
    <text evidence="1">The sequence shown here is derived from an EMBL/GenBank/DDBJ whole genome shotgun (WGS) entry which is preliminary data.</text>
</comment>
<proteinExistence type="predicted"/>
<gene>
    <name evidence="1" type="ORF">CPB84DRAFT_1935394</name>
</gene>
<dbReference type="AlphaFoldDB" id="A0A9P5NJM5"/>
<dbReference type="OrthoDB" id="2152029at2759"/>
<evidence type="ECO:0008006" key="3">
    <source>
        <dbReference type="Google" id="ProtNLM"/>
    </source>
</evidence>
<evidence type="ECO:0000313" key="2">
    <source>
        <dbReference type="Proteomes" id="UP000724874"/>
    </source>
</evidence>